<dbReference type="GO" id="GO:0046922">
    <property type="term" value="F:peptide-O-fucosyltransferase activity"/>
    <property type="evidence" value="ECO:0007669"/>
    <property type="project" value="UniProtKB-EC"/>
</dbReference>
<evidence type="ECO:0000313" key="13">
    <source>
        <dbReference type="Proteomes" id="UP000694856"/>
    </source>
</evidence>
<dbReference type="PANTHER" id="PTHR13398:SF0">
    <property type="entry name" value="GDP-FUCOSE PROTEIN O-FUCOSYLTRANSFERASE 2"/>
    <property type="match status" value="1"/>
</dbReference>
<evidence type="ECO:0000256" key="1">
    <source>
        <dbReference type="ARBA" id="ARBA00004240"/>
    </source>
</evidence>
<dbReference type="InterPro" id="IPR019378">
    <property type="entry name" value="GDP-Fuc_O-FucTrfase"/>
</dbReference>
<dbReference type="PANTHER" id="PTHR13398">
    <property type="entry name" value="GDP-FUCOSE PROTEIN O-FUCOSYLTRANSFERASE 2"/>
    <property type="match status" value="1"/>
</dbReference>
<evidence type="ECO:0000256" key="9">
    <source>
        <dbReference type="ARBA" id="ARBA00026232"/>
    </source>
</evidence>
<keyword evidence="7" id="KW-0119">Carbohydrate metabolism</keyword>
<dbReference type="AlphaFoldDB" id="A0A8B8S129"/>
<dbReference type="KEGG" id="cfr:116659650"/>
<dbReference type="GO" id="GO:0005783">
    <property type="term" value="C:endoplasmic reticulum"/>
    <property type="evidence" value="ECO:0007669"/>
    <property type="project" value="UniProtKB-SubCell"/>
</dbReference>
<dbReference type="Proteomes" id="UP000694856">
    <property type="component" value="Chromosome 24"/>
</dbReference>
<accession>A0A8B8S129</accession>
<evidence type="ECO:0000256" key="5">
    <source>
        <dbReference type="ARBA" id="ARBA00022824"/>
    </source>
</evidence>
<comment type="subcellular location">
    <subcellularLocation>
        <location evidence="1">Endoplasmic reticulum</location>
    </subcellularLocation>
</comment>
<organism evidence="13 14">
    <name type="scientific">Camelus ferus</name>
    <name type="common">Wild bactrian camel</name>
    <name type="synonym">Camelus bactrianus ferus</name>
    <dbReference type="NCBI Taxonomy" id="419612"/>
    <lineage>
        <taxon>Eukaryota</taxon>
        <taxon>Metazoa</taxon>
        <taxon>Chordata</taxon>
        <taxon>Craniata</taxon>
        <taxon>Vertebrata</taxon>
        <taxon>Euteleostomi</taxon>
        <taxon>Mammalia</taxon>
        <taxon>Eutheria</taxon>
        <taxon>Laurasiatheria</taxon>
        <taxon>Artiodactyla</taxon>
        <taxon>Tylopoda</taxon>
        <taxon>Camelidae</taxon>
        <taxon>Camelus</taxon>
    </lineage>
</organism>
<evidence type="ECO:0000256" key="3">
    <source>
        <dbReference type="ARBA" id="ARBA00012196"/>
    </source>
</evidence>
<dbReference type="GO" id="GO:0006004">
    <property type="term" value="P:fucose metabolic process"/>
    <property type="evidence" value="ECO:0007669"/>
    <property type="project" value="UniProtKB-KW"/>
</dbReference>
<keyword evidence="4" id="KW-0808">Transferase</keyword>
<name>A0A8B8S129_CAMFR</name>
<dbReference type="Pfam" id="PF10250">
    <property type="entry name" value="O-FucT"/>
    <property type="match status" value="1"/>
</dbReference>
<comment type="catalytic activity">
    <reaction evidence="11">
        <text>L-threonyl-[protein] + GDP-beta-L-fucose = 3-O-(alpha-L-fucosyl)-L-threonyl-[protein] + GDP + H(+)</text>
        <dbReference type="Rhea" id="RHEA:70491"/>
        <dbReference type="Rhea" id="RHEA-COMP:11060"/>
        <dbReference type="Rhea" id="RHEA-COMP:17915"/>
        <dbReference type="ChEBI" id="CHEBI:15378"/>
        <dbReference type="ChEBI" id="CHEBI:30013"/>
        <dbReference type="ChEBI" id="CHEBI:57273"/>
        <dbReference type="ChEBI" id="CHEBI:58189"/>
        <dbReference type="ChEBI" id="CHEBI:189631"/>
        <dbReference type="EC" id="2.4.1.221"/>
    </reaction>
    <physiologicalReaction direction="left-to-right" evidence="11">
        <dbReference type="Rhea" id="RHEA:70492"/>
    </physiologicalReaction>
</comment>
<keyword evidence="13" id="KW-1185">Reference proteome</keyword>
<evidence type="ECO:0000256" key="10">
    <source>
        <dbReference type="ARBA" id="ARBA00033083"/>
    </source>
</evidence>
<evidence type="ECO:0000256" key="11">
    <source>
        <dbReference type="ARBA" id="ARBA00047273"/>
    </source>
</evidence>
<dbReference type="RefSeq" id="XP_032323339.1">
    <property type="nucleotide sequence ID" value="XM_032467448.1"/>
</dbReference>
<sequence>MATGAALRAGRRALLGRAAGSGSVQLPGTMAVLAAGDGGLLGWATSSGLVSWRPTSFLGRRPPDGKRTARAVGGASVNGPGCDPGWCGCRGGYLLCDVNPPEGFSLCRGVCIHIAFLLKTLLKKEESVLVLPPWGRLYHWQSLDIHQIRIPWSDFFDLSTLNRTIPDTEYEQFIAGFTW</sequence>
<dbReference type="InterPro" id="IPR045130">
    <property type="entry name" value="OFUT2-like"/>
</dbReference>
<dbReference type="Gene3D" id="3.40.50.11340">
    <property type="match status" value="1"/>
</dbReference>
<keyword evidence="5" id="KW-0256">Endoplasmic reticulum</keyword>
<gene>
    <name evidence="14" type="primary">LOC116659650</name>
</gene>
<evidence type="ECO:0000256" key="2">
    <source>
        <dbReference type="ARBA" id="ARBA00004922"/>
    </source>
</evidence>
<evidence type="ECO:0000256" key="6">
    <source>
        <dbReference type="ARBA" id="ARBA00023253"/>
    </source>
</evidence>
<comment type="catalytic activity">
    <reaction evidence="12">
        <text>L-seryl-[protein] + GDP-beta-L-fucose = 3-O-(alpha-L-fucosyl)-L-seryl-[protein] + GDP + H(+)</text>
        <dbReference type="Rhea" id="RHEA:63644"/>
        <dbReference type="Rhea" id="RHEA-COMP:9863"/>
        <dbReference type="Rhea" id="RHEA-COMP:17914"/>
        <dbReference type="ChEBI" id="CHEBI:15378"/>
        <dbReference type="ChEBI" id="CHEBI:29999"/>
        <dbReference type="ChEBI" id="CHEBI:57273"/>
        <dbReference type="ChEBI" id="CHEBI:58189"/>
        <dbReference type="ChEBI" id="CHEBI:189632"/>
        <dbReference type="EC" id="2.4.1.221"/>
    </reaction>
    <physiologicalReaction direction="left-to-right" evidence="12">
        <dbReference type="Rhea" id="RHEA:63645"/>
    </physiologicalReaction>
</comment>
<keyword evidence="6" id="KW-0294">Fucose metabolism</keyword>
<dbReference type="GeneID" id="116659650"/>
<dbReference type="EC" id="2.4.1.221" evidence="3"/>
<reference evidence="14" key="1">
    <citation type="submission" date="2025-08" db="UniProtKB">
        <authorList>
            <consortium name="RefSeq"/>
        </authorList>
    </citation>
    <scope>IDENTIFICATION</scope>
    <source>
        <tissue evidence="14">Ear skin</tissue>
    </source>
</reference>
<protein>
    <recommendedName>
        <fullName evidence="9">GDP-fucose protein O-fucosyltransferase 2</fullName>
        <ecNumber evidence="3">2.4.1.221</ecNumber>
    </recommendedName>
    <alternativeName>
        <fullName evidence="10">Peptide-O-fucosyltransferase 2</fullName>
    </alternativeName>
</protein>
<comment type="similarity">
    <text evidence="8">Belongs to the glycosyltransferase 68 family.</text>
</comment>
<proteinExistence type="inferred from homology"/>
<evidence type="ECO:0000256" key="12">
    <source>
        <dbReference type="ARBA" id="ARBA00048647"/>
    </source>
</evidence>
<evidence type="ECO:0000313" key="14">
    <source>
        <dbReference type="RefSeq" id="XP_032323339.1"/>
    </source>
</evidence>
<evidence type="ECO:0000256" key="8">
    <source>
        <dbReference type="ARBA" id="ARBA00025803"/>
    </source>
</evidence>
<evidence type="ECO:0000256" key="7">
    <source>
        <dbReference type="ARBA" id="ARBA00023277"/>
    </source>
</evidence>
<evidence type="ECO:0000256" key="4">
    <source>
        <dbReference type="ARBA" id="ARBA00022679"/>
    </source>
</evidence>
<comment type="pathway">
    <text evidence="2">Protein modification; protein glycosylation.</text>
</comment>